<dbReference type="RefSeq" id="WP_172275675.1">
    <property type="nucleotide sequence ID" value="NZ_CASGMU010000006.1"/>
</dbReference>
<name>A0ABX2AN28_9BACT</name>
<accession>A0ABX2AN28</accession>
<evidence type="ECO:0000256" key="1">
    <source>
        <dbReference type="SAM" id="Coils"/>
    </source>
</evidence>
<feature type="coiled-coil region" evidence="1">
    <location>
        <begin position="26"/>
        <end position="119"/>
    </location>
</feature>
<evidence type="ECO:0000313" key="3">
    <source>
        <dbReference type="Proteomes" id="UP000714420"/>
    </source>
</evidence>
<dbReference type="Proteomes" id="UP000714420">
    <property type="component" value="Unassembled WGS sequence"/>
</dbReference>
<organism evidence="2 3">
    <name type="scientific">Xylanibacter muris</name>
    <dbReference type="NCBI Taxonomy" id="2736290"/>
    <lineage>
        <taxon>Bacteria</taxon>
        <taxon>Pseudomonadati</taxon>
        <taxon>Bacteroidota</taxon>
        <taxon>Bacteroidia</taxon>
        <taxon>Bacteroidales</taxon>
        <taxon>Prevotellaceae</taxon>
        <taxon>Xylanibacter</taxon>
    </lineage>
</organism>
<evidence type="ECO:0000313" key="2">
    <source>
        <dbReference type="EMBL" id="NPD92338.1"/>
    </source>
</evidence>
<gene>
    <name evidence="2" type="ORF">HPS56_08275</name>
</gene>
<protein>
    <submittedName>
        <fullName evidence="2">Uncharacterized protein</fullName>
    </submittedName>
</protein>
<keyword evidence="3" id="KW-1185">Reference proteome</keyword>
<dbReference type="EMBL" id="JABKKF010000007">
    <property type="protein sequence ID" value="NPD92338.1"/>
    <property type="molecule type" value="Genomic_DNA"/>
</dbReference>
<keyword evidence="1" id="KW-0175">Coiled coil</keyword>
<reference evidence="2 3" key="1">
    <citation type="submission" date="2020-05" db="EMBL/GenBank/DDBJ databases">
        <title>Distinct polysaccharide utilization as determinants for interspecies competition between intestinal Prevotella spp.</title>
        <authorList>
            <person name="Galvez E.J.C."/>
            <person name="Iljazovic A."/>
            <person name="Strowig T."/>
        </authorList>
    </citation>
    <scope>NUCLEOTIDE SEQUENCE [LARGE SCALE GENOMIC DNA]</scope>
    <source>
        <strain evidence="2 3">PMUR</strain>
    </source>
</reference>
<sequence>MLAGRMKTLAGIGNTIGSIFGFGNKDKKLQREIENHQRHIENLQIACENLKQSMDDAWDIANLEKFKNESIANLKAQNAALQASIAAERDKKNSNDGQIRQWENQIQENNKVIKALEEEFLESLGCFGSESNYKTAAQAFADAWVAFNQGSNTLQALQEQLDDLFDTMLKKQISLRVGDMIIGNLLKPLETALINKDGTSANLDSIGEALEKIREDAPETLELFNETMKQIAEQLQDGARCKHQPVETSTRNTRNYRADGKCFGGPA</sequence>
<comment type="caution">
    <text evidence="2">The sequence shown here is derived from an EMBL/GenBank/DDBJ whole genome shotgun (WGS) entry which is preliminary data.</text>
</comment>
<proteinExistence type="predicted"/>